<reference evidence="2" key="1">
    <citation type="submission" date="2022-01" db="EMBL/GenBank/DDBJ databases">
        <authorList>
            <person name="King R."/>
        </authorList>
    </citation>
    <scope>NUCLEOTIDE SEQUENCE</scope>
</reference>
<accession>A0A9N9RVX0</accession>
<reference evidence="2" key="2">
    <citation type="submission" date="2022-10" db="EMBL/GenBank/DDBJ databases">
        <authorList>
            <consortium name="ENA_rothamsted_submissions"/>
            <consortium name="culmorum"/>
            <person name="King R."/>
        </authorList>
    </citation>
    <scope>NUCLEOTIDE SEQUENCE</scope>
</reference>
<sequence length="116" mass="13290">MSSEVTRDCLINGNCTSPKSKNNKIKEKKSKHMNSAKDSKISNESTNSAESDIYRLVYHAPPMPIVNEEFEQNTQPEQELTELSPAECVEPSNFDHEDNFKNHRKEGFFQKLCIIL</sequence>
<dbReference type="EMBL" id="OU895878">
    <property type="protein sequence ID" value="CAG9803505.1"/>
    <property type="molecule type" value="Genomic_DNA"/>
</dbReference>
<feature type="compositionally biased region" description="Basic residues" evidence="1">
    <location>
        <begin position="21"/>
        <end position="34"/>
    </location>
</feature>
<evidence type="ECO:0000313" key="2">
    <source>
        <dbReference type="EMBL" id="CAG9803505.1"/>
    </source>
</evidence>
<name>A0A9N9RVX0_9DIPT</name>
<organism evidence="2 3">
    <name type="scientific">Chironomus riparius</name>
    <dbReference type="NCBI Taxonomy" id="315576"/>
    <lineage>
        <taxon>Eukaryota</taxon>
        <taxon>Metazoa</taxon>
        <taxon>Ecdysozoa</taxon>
        <taxon>Arthropoda</taxon>
        <taxon>Hexapoda</taxon>
        <taxon>Insecta</taxon>
        <taxon>Pterygota</taxon>
        <taxon>Neoptera</taxon>
        <taxon>Endopterygota</taxon>
        <taxon>Diptera</taxon>
        <taxon>Nematocera</taxon>
        <taxon>Chironomoidea</taxon>
        <taxon>Chironomidae</taxon>
        <taxon>Chironominae</taxon>
        <taxon>Chironomus</taxon>
    </lineage>
</organism>
<dbReference type="AlphaFoldDB" id="A0A9N9RVX0"/>
<protein>
    <submittedName>
        <fullName evidence="2">Uncharacterized protein</fullName>
    </submittedName>
</protein>
<keyword evidence="3" id="KW-1185">Reference proteome</keyword>
<dbReference type="Proteomes" id="UP001153620">
    <property type="component" value="Chromosome 2"/>
</dbReference>
<feature type="region of interest" description="Disordered" evidence="1">
    <location>
        <begin position="1"/>
        <end position="48"/>
    </location>
</feature>
<gene>
    <name evidence="2" type="ORF">CHIRRI_LOCUS6406</name>
</gene>
<evidence type="ECO:0000256" key="1">
    <source>
        <dbReference type="SAM" id="MobiDB-lite"/>
    </source>
</evidence>
<evidence type="ECO:0000313" key="3">
    <source>
        <dbReference type="Proteomes" id="UP001153620"/>
    </source>
</evidence>
<proteinExistence type="predicted"/>